<reference evidence="4" key="1">
    <citation type="journal article" date="2019" name="Int. J. Syst. Evol. Microbiol.">
        <title>The Global Catalogue of Microorganisms (GCM) 10K type strain sequencing project: providing services to taxonomists for standard genome sequencing and annotation.</title>
        <authorList>
            <consortium name="The Broad Institute Genomics Platform"/>
            <consortium name="The Broad Institute Genome Sequencing Center for Infectious Disease"/>
            <person name="Wu L."/>
            <person name="Ma J."/>
        </authorList>
    </citation>
    <scope>NUCLEOTIDE SEQUENCE [LARGE SCALE GENOMIC DNA]</scope>
    <source>
        <strain evidence="4">CGMCC 1.12606</strain>
    </source>
</reference>
<comment type="caution">
    <text evidence="3">The sequence shown here is derived from an EMBL/GenBank/DDBJ whole genome shotgun (WGS) entry which is preliminary data.</text>
</comment>
<accession>A0ABQ1QT93</accession>
<dbReference type="EMBL" id="BMFH01000001">
    <property type="protein sequence ID" value="GGD42610.1"/>
    <property type="molecule type" value="Genomic_DNA"/>
</dbReference>
<protein>
    <recommendedName>
        <fullName evidence="2">Activator of Hsp90 ATPase homologue 1/2-like C-terminal domain-containing protein</fullName>
    </recommendedName>
</protein>
<sequence length="144" mass="16856">MKKSDPPIIVKASFERSAASLWKALTYLPEMKKWYFEMIPAFKAEEGFQTSFKVRSEERQFTHQWEILEVIPGSRITYRWTFEEYPGASTSTFEVSGDEDQAHLLLTVLVQEDFPDQVPEFRRESCIGGWDYFIHGNLKNYLSA</sequence>
<dbReference type="Gene3D" id="3.30.530.20">
    <property type="match status" value="1"/>
</dbReference>
<dbReference type="Proteomes" id="UP000625780">
    <property type="component" value="Unassembled WGS sequence"/>
</dbReference>
<name>A0ABQ1QT93_9FLAO</name>
<dbReference type="InterPro" id="IPR013538">
    <property type="entry name" value="ASHA1/2-like_C"/>
</dbReference>
<dbReference type="RefSeq" id="WP_188369318.1">
    <property type="nucleotide sequence ID" value="NZ_BMFH01000001.1"/>
</dbReference>
<evidence type="ECO:0000313" key="4">
    <source>
        <dbReference type="Proteomes" id="UP000625780"/>
    </source>
</evidence>
<dbReference type="Pfam" id="PF08327">
    <property type="entry name" value="AHSA1"/>
    <property type="match status" value="1"/>
</dbReference>
<evidence type="ECO:0000313" key="3">
    <source>
        <dbReference type="EMBL" id="GGD42610.1"/>
    </source>
</evidence>
<proteinExistence type="inferred from homology"/>
<dbReference type="SUPFAM" id="SSF55961">
    <property type="entry name" value="Bet v1-like"/>
    <property type="match status" value="1"/>
</dbReference>
<evidence type="ECO:0000259" key="2">
    <source>
        <dbReference type="Pfam" id="PF08327"/>
    </source>
</evidence>
<evidence type="ECO:0000256" key="1">
    <source>
        <dbReference type="ARBA" id="ARBA00006817"/>
    </source>
</evidence>
<comment type="similarity">
    <text evidence="1">Belongs to the AHA1 family.</text>
</comment>
<feature type="domain" description="Activator of Hsp90 ATPase homologue 1/2-like C-terminal" evidence="2">
    <location>
        <begin position="17"/>
        <end position="142"/>
    </location>
</feature>
<dbReference type="InterPro" id="IPR023393">
    <property type="entry name" value="START-like_dom_sf"/>
</dbReference>
<organism evidence="3 4">
    <name type="scientific">Muriicola marianensis</name>
    <dbReference type="NCBI Taxonomy" id="1324801"/>
    <lineage>
        <taxon>Bacteria</taxon>
        <taxon>Pseudomonadati</taxon>
        <taxon>Bacteroidota</taxon>
        <taxon>Flavobacteriia</taxon>
        <taxon>Flavobacteriales</taxon>
        <taxon>Flavobacteriaceae</taxon>
        <taxon>Muriicola</taxon>
    </lineage>
</organism>
<gene>
    <name evidence="3" type="ORF">GCM10011361_07000</name>
</gene>
<dbReference type="CDD" id="cd07814">
    <property type="entry name" value="SRPBCC_CalC_Aha1-like"/>
    <property type="match status" value="1"/>
</dbReference>
<keyword evidence="4" id="KW-1185">Reference proteome</keyword>